<keyword evidence="2" id="KW-0808">Transferase</keyword>
<name>A0A558B7I9_9PSEU</name>
<keyword evidence="3" id="KW-1185">Reference proteome</keyword>
<evidence type="ECO:0000313" key="2">
    <source>
        <dbReference type="EMBL" id="TVT32475.1"/>
    </source>
</evidence>
<organism evidence="2 3">
    <name type="scientific">Amycolatopsis rhizosphaerae</name>
    <dbReference type="NCBI Taxonomy" id="2053003"/>
    <lineage>
        <taxon>Bacteria</taxon>
        <taxon>Bacillati</taxon>
        <taxon>Actinomycetota</taxon>
        <taxon>Actinomycetes</taxon>
        <taxon>Pseudonocardiales</taxon>
        <taxon>Pseudonocardiaceae</taxon>
        <taxon>Amycolatopsis</taxon>
    </lineage>
</organism>
<reference evidence="2 3" key="1">
    <citation type="submission" date="2019-07" db="EMBL/GenBank/DDBJ databases">
        <authorList>
            <person name="Duangmal K."/>
            <person name="Teo W.F.A."/>
        </authorList>
    </citation>
    <scope>NUCLEOTIDE SEQUENCE [LARGE SCALE GENOMIC DNA]</scope>
    <source>
        <strain evidence="2 3">TBRC 6029</strain>
    </source>
</reference>
<dbReference type="Pfam" id="PF13302">
    <property type="entry name" value="Acetyltransf_3"/>
    <property type="match status" value="1"/>
</dbReference>
<dbReference type="InterPro" id="IPR051908">
    <property type="entry name" value="Ribosomal_N-acetyltransferase"/>
</dbReference>
<protein>
    <submittedName>
        <fullName evidence="2">GNAT family N-acetyltransferase</fullName>
    </submittedName>
</protein>
<dbReference type="GO" id="GO:0008999">
    <property type="term" value="F:protein-N-terminal-alanine acetyltransferase activity"/>
    <property type="evidence" value="ECO:0007669"/>
    <property type="project" value="TreeGrafter"/>
</dbReference>
<dbReference type="InterPro" id="IPR016181">
    <property type="entry name" value="Acyl_CoA_acyltransferase"/>
</dbReference>
<dbReference type="InterPro" id="IPR000182">
    <property type="entry name" value="GNAT_dom"/>
</dbReference>
<evidence type="ECO:0000313" key="3">
    <source>
        <dbReference type="Proteomes" id="UP000320011"/>
    </source>
</evidence>
<evidence type="ECO:0000259" key="1">
    <source>
        <dbReference type="PROSITE" id="PS51186"/>
    </source>
</evidence>
<reference evidence="2 3" key="2">
    <citation type="submission" date="2019-08" db="EMBL/GenBank/DDBJ databases">
        <title>Amycolatopsis acidicola sp. nov., isolated from peat swamp forest soil.</title>
        <authorList>
            <person name="Srisuk N."/>
        </authorList>
    </citation>
    <scope>NUCLEOTIDE SEQUENCE [LARGE SCALE GENOMIC DNA]</scope>
    <source>
        <strain evidence="2 3">TBRC 6029</strain>
    </source>
</reference>
<dbReference type="EMBL" id="VJWX01000371">
    <property type="protein sequence ID" value="TVT32475.1"/>
    <property type="molecule type" value="Genomic_DNA"/>
</dbReference>
<gene>
    <name evidence="2" type="ORF">FNH05_27710</name>
</gene>
<sequence>MAPSTPVIPAGRLAANRQPRLTVDELILRPWRTGDSPRLVEAYRDETIRRWHGRSMSEAGAAAWIAERSRRWTTETGADWAVVRDDDVPIGRIALHRLELARGTGKAAAWVVPEARGGRIAPRALDAITRWFFTEIGLHRIELTHSTANTPPCQVAARAGYAYEGTKRREALHADGWHDMHLHARLDDD</sequence>
<dbReference type="PANTHER" id="PTHR43441:SF10">
    <property type="entry name" value="ACETYLTRANSFERASE"/>
    <property type="match status" value="1"/>
</dbReference>
<dbReference type="Proteomes" id="UP000320011">
    <property type="component" value="Unassembled WGS sequence"/>
</dbReference>
<accession>A0A558B7I9</accession>
<dbReference type="PROSITE" id="PS51186">
    <property type="entry name" value="GNAT"/>
    <property type="match status" value="1"/>
</dbReference>
<feature type="domain" description="N-acetyltransferase" evidence="1">
    <location>
        <begin position="26"/>
        <end position="189"/>
    </location>
</feature>
<dbReference type="PANTHER" id="PTHR43441">
    <property type="entry name" value="RIBOSOMAL-PROTEIN-SERINE ACETYLTRANSFERASE"/>
    <property type="match status" value="1"/>
</dbReference>
<dbReference type="Gene3D" id="3.40.630.30">
    <property type="match status" value="1"/>
</dbReference>
<dbReference type="RefSeq" id="WP_144591774.1">
    <property type="nucleotide sequence ID" value="NZ_VJWX01000371.1"/>
</dbReference>
<dbReference type="OrthoDB" id="2061990at2"/>
<dbReference type="GO" id="GO:1990189">
    <property type="term" value="F:protein N-terminal-serine acetyltransferase activity"/>
    <property type="evidence" value="ECO:0007669"/>
    <property type="project" value="TreeGrafter"/>
</dbReference>
<dbReference type="SUPFAM" id="SSF55729">
    <property type="entry name" value="Acyl-CoA N-acyltransferases (Nat)"/>
    <property type="match status" value="1"/>
</dbReference>
<comment type="caution">
    <text evidence="2">The sequence shown here is derived from an EMBL/GenBank/DDBJ whole genome shotgun (WGS) entry which is preliminary data.</text>
</comment>
<dbReference type="GO" id="GO:0005737">
    <property type="term" value="C:cytoplasm"/>
    <property type="evidence" value="ECO:0007669"/>
    <property type="project" value="TreeGrafter"/>
</dbReference>
<dbReference type="AlphaFoldDB" id="A0A558B7I9"/>
<proteinExistence type="predicted"/>